<dbReference type="InterPro" id="IPR013094">
    <property type="entry name" value="AB_hydrolase_3"/>
</dbReference>
<dbReference type="SUPFAM" id="SSF53474">
    <property type="entry name" value="alpha/beta-Hydrolases"/>
    <property type="match status" value="1"/>
</dbReference>
<comment type="caution">
    <text evidence="3">The sequence shown here is derived from an EMBL/GenBank/DDBJ whole genome shotgun (WGS) entry which is preliminary data.</text>
</comment>
<keyword evidence="4" id="KW-1185">Reference proteome</keyword>
<keyword evidence="1 3" id="KW-0378">Hydrolase</keyword>
<dbReference type="PANTHER" id="PTHR48081">
    <property type="entry name" value="AB HYDROLASE SUPERFAMILY PROTEIN C4A8.06C"/>
    <property type="match status" value="1"/>
</dbReference>
<evidence type="ECO:0000313" key="4">
    <source>
        <dbReference type="Proteomes" id="UP000297535"/>
    </source>
</evidence>
<dbReference type="EMBL" id="SRLB01000008">
    <property type="protein sequence ID" value="TGD99420.1"/>
    <property type="molecule type" value="Genomic_DNA"/>
</dbReference>
<dbReference type="InterPro" id="IPR050300">
    <property type="entry name" value="GDXG_lipolytic_enzyme"/>
</dbReference>
<dbReference type="Gene3D" id="3.40.50.1820">
    <property type="entry name" value="alpha/beta hydrolase"/>
    <property type="match status" value="1"/>
</dbReference>
<dbReference type="Pfam" id="PF07859">
    <property type="entry name" value="Abhydrolase_3"/>
    <property type="match status" value="1"/>
</dbReference>
<evidence type="ECO:0000256" key="1">
    <source>
        <dbReference type="ARBA" id="ARBA00022801"/>
    </source>
</evidence>
<dbReference type="InterPro" id="IPR029058">
    <property type="entry name" value="AB_hydrolase_fold"/>
</dbReference>
<dbReference type="AlphaFoldDB" id="A0A4Z0NS92"/>
<organism evidence="3 4">
    <name type="scientific">Methylobacterium nonmethylotrophicum</name>
    <dbReference type="NCBI Taxonomy" id="1141884"/>
    <lineage>
        <taxon>Bacteria</taxon>
        <taxon>Pseudomonadati</taxon>
        <taxon>Pseudomonadota</taxon>
        <taxon>Alphaproteobacteria</taxon>
        <taxon>Hyphomicrobiales</taxon>
        <taxon>Methylobacteriaceae</taxon>
        <taxon>Methylobacterium</taxon>
    </lineage>
</organism>
<dbReference type="GO" id="GO:0016787">
    <property type="term" value="F:hydrolase activity"/>
    <property type="evidence" value="ECO:0007669"/>
    <property type="project" value="UniProtKB-KW"/>
</dbReference>
<proteinExistence type="predicted"/>
<dbReference type="PANTHER" id="PTHR48081:SF8">
    <property type="entry name" value="ALPHA_BETA HYDROLASE FOLD-3 DOMAIN-CONTAINING PROTEIN-RELATED"/>
    <property type="match status" value="1"/>
</dbReference>
<evidence type="ECO:0000259" key="2">
    <source>
        <dbReference type="Pfam" id="PF07859"/>
    </source>
</evidence>
<protein>
    <submittedName>
        <fullName evidence="3">Alpha/beta hydrolase</fullName>
    </submittedName>
</protein>
<dbReference type="Proteomes" id="UP000297535">
    <property type="component" value="Unassembled WGS sequence"/>
</dbReference>
<feature type="domain" description="Alpha/beta hydrolase fold-3" evidence="2">
    <location>
        <begin position="77"/>
        <end position="281"/>
    </location>
</feature>
<accession>A0A4Z0NS92</accession>
<sequence length="325" mass="33902">MSLDPHVRRFLDMMAIGAPGDPAHVAGRRESLRALAGLAASPAVATGIRSLSLPLPAGPRPARLYTPLDAPERGPGLVYFHGGGLVAGDLETHDAVCRRLAVAAGCRIVAVDYRLAPEHPFPAAIEDAVAAFLEVTARAGELGIARGRLAVGGDSAGGGLAARVCHELRGMGPAIAAQLLICPVLDLRCDTASHRDFAQGYFLDARTIAADIAACGVAGLVDSPRVSPLREPDLAGLPPARIHTAAFDMVRDDGAAYARRLERAGVPVEYACHEGMIHFFYALGRLVPRSQSILAEIGAGFGALLRGEPVPAPNSIPQPLPRRAS</sequence>
<gene>
    <name evidence="3" type="ORF">EU555_13015</name>
</gene>
<evidence type="ECO:0000313" key="3">
    <source>
        <dbReference type="EMBL" id="TGD99420.1"/>
    </source>
</evidence>
<reference evidence="3 4" key="1">
    <citation type="submission" date="2019-04" db="EMBL/GenBank/DDBJ databases">
        <authorList>
            <person name="Feng G."/>
            <person name="Zhu H."/>
        </authorList>
    </citation>
    <scope>NUCLEOTIDE SEQUENCE [LARGE SCALE GENOMIC DNA]</scope>
    <source>
        <strain evidence="3 4">6HR-1</strain>
    </source>
</reference>
<dbReference type="OrthoDB" id="9806180at2"/>
<dbReference type="RefSeq" id="WP_135415052.1">
    <property type="nucleotide sequence ID" value="NZ_SRLB01000008.1"/>
</dbReference>
<name>A0A4Z0NS92_9HYPH</name>